<dbReference type="AlphaFoldDB" id="A0A0F9M4E5"/>
<dbReference type="EMBL" id="LAZR01006166">
    <property type="protein sequence ID" value="KKM94231.1"/>
    <property type="molecule type" value="Genomic_DNA"/>
</dbReference>
<organism evidence="1">
    <name type="scientific">marine sediment metagenome</name>
    <dbReference type="NCBI Taxonomy" id="412755"/>
    <lineage>
        <taxon>unclassified sequences</taxon>
        <taxon>metagenomes</taxon>
        <taxon>ecological metagenomes</taxon>
    </lineage>
</organism>
<reference evidence="1" key="1">
    <citation type="journal article" date="2015" name="Nature">
        <title>Complex archaea that bridge the gap between prokaryotes and eukaryotes.</title>
        <authorList>
            <person name="Spang A."/>
            <person name="Saw J.H."/>
            <person name="Jorgensen S.L."/>
            <person name="Zaremba-Niedzwiedzka K."/>
            <person name="Martijn J."/>
            <person name="Lind A.E."/>
            <person name="van Eijk R."/>
            <person name="Schleper C."/>
            <person name="Guy L."/>
            <person name="Ettema T.J."/>
        </authorList>
    </citation>
    <scope>NUCLEOTIDE SEQUENCE</scope>
</reference>
<protein>
    <submittedName>
        <fullName evidence="1">Uncharacterized protein</fullName>
    </submittedName>
</protein>
<name>A0A0F9M4E5_9ZZZZ</name>
<accession>A0A0F9M4E5</accession>
<sequence length="128" mass="14307">METTHTRTAERRKPLTRVMTSPPHCKYIVLEPEADQEARPTFCPNVAGWQLQHLGEHWLPVLTGVDGFWCKFHGDILAKAMSHMLTPAAINRVLAALLDAEHPAMVVDPPPGAPAFLREAFQPRRSHA</sequence>
<comment type="caution">
    <text evidence="1">The sequence shown here is derived from an EMBL/GenBank/DDBJ whole genome shotgun (WGS) entry which is preliminary data.</text>
</comment>
<evidence type="ECO:0000313" key="1">
    <source>
        <dbReference type="EMBL" id="KKM94231.1"/>
    </source>
</evidence>
<proteinExistence type="predicted"/>
<gene>
    <name evidence="1" type="ORF">LCGC14_1200500</name>
</gene>